<gene>
    <name evidence="1" type="ORF">TSPGSL018_9077</name>
</gene>
<dbReference type="EMBL" id="GBEZ01018110">
    <property type="protein sequence ID" value="JAC68294.1"/>
    <property type="molecule type" value="Transcribed_RNA"/>
</dbReference>
<proteinExistence type="predicted"/>
<dbReference type="AlphaFoldDB" id="A0A061RBY7"/>
<organism evidence="1">
    <name type="scientific">Tetraselmis sp. GSL018</name>
    <dbReference type="NCBI Taxonomy" id="582737"/>
    <lineage>
        <taxon>Eukaryota</taxon>
        <taxon>Viridiplantae</taxon>
        <taxon>Chlorophyta</taxon>
        <taxon>core chlorophytes</taxon>
        <taxon>Chlorodendrophyceae</taxon>
        <taxon>Chlorodendrales</taxon>
        <taxon>Chlorodendraceae</taxon>
        <taxon>Tetraselmis</taxon>
    </lineage>
</organism>
<name>A0A061RBY7_9CHLO</name>
<accession>A0A061RBY7</accession>
<reference evidence="1" key="1">
    <citation type="submission" date="2014-05" db="EMBL/GenBank/DDBJ databases">
        <title>The transcriptome of the halophilic microalga Tetraselmis sp. GSL018 isolated from the Great Salt Lake, Utah.</title>
        <authorList>
            <person name="Jinkerson R.E."/>
            <person name="D'Adamo S."/>
            <person name="Posewitz M.C."/>
        </authorList>
    </citation>
    <scope>NUCLEOTIDE SEQUENCE</scope>
    <source>
        <strain evidence="1">GSL018</strain>
    </source>
</reference>
<sequence length="58" mass="6492">VSSLCDESPCELLHYVSCCQSYLLIFKSNPCSKVALKLLTLVQHCHSSNSFCFHLRAS</sequence>
<feature type="non-terminal residue" evidence="1">
    <location>
        <position position="1"/>
    </location>
</feature>
<evidence type="ECO:0000313" key="1">
    <source>
        <dbReference type="EMBL" id="JAC68294.1"/>
    </source>
</evidence>
<protein>
    <submittedName>
        <fullName evidence="1">Uncharacterized protein</fullName>
    </submittedName>
</protein>